<protein>
    <submittedName>
        <fullName evidence="9">Bactoprenol glucosyl transferase</fullName>
    </submittedName>
</protein>
<comment type="subcellular location">
    <subcellularLocation>
        <location evidence="1">Membrane</location>
        <topology evidence="1">Multi-pass membrane protein</topology>
    </subcellularLocation>
</comment>
<dbReference type="GO" id="GO:0005886">
    <property type="term" value="C:plasma membrane"/>
    <property type="evidence" value="ECO:0007669"/>
    <property type="project" value="TreeGrafter"/>
</dbReference>
<dbReference type="GO" id="GO:0016757">
    <property type="term" value="F:glycosyltransferase activity"/>
    <property type="evidence" value="ECO:0007669"/>
    <property type="project" value="UniProtKB-KW"/>
</dbReference>
<dbReference type="Pfam" id="PF00535">
    <property type="entry name" value="Glycos_transf_2"/>
    <property type="match status" value="1"/>
</dbReference>
<dbReference type="PANTHER" id="PTHR48090:SF1">
    <property type="entry name" value="PROPHAGE BACTOPRENOL GLUCOSYL TRANSFERASE HOMOLOG"/>
    <property type="match status" value="1"/>
</dbReference>
<evidence type="ECO:0000256" key="3">
    <source>
        <dbReference type="ARBA" id="ARBA00022679"/>
    </source>
</evidence>
<dbReference type="Proteomes" id="UP000054977">
    <property type="component" value="Unassembled WGS sequence"/>
</dbReference>
<evidence type="ECO:0000256" key="1">
    <source>
        <dbReference type="ARBA" id="ARBA00004141"/>
    </source>
</evidence>
<reference evidence="9" key="1">
    <citation type="submission" date="2016-01" db="EMBL/GenBank/DDBJ databases">
        <authorList>
            <person name="Peeters C."/>
        </authorList>
    </citation>
    <scope>NUCLEOTIDE SEQUENCE [LARGE SCALE GENOMIC DNA]</scope>
    <source>
        <strain evidence="9">LMG 22934</strain>
    </source>
</reference>
<dbReference type="InterPro" id="IPR001173">
    <property type="entry name" value="Glyco_trans_2-like"/>
</dbReference>
<keyword evidence="10" id="KW-1185">Reference proteome</keyword>
<evidence type="ECO:0000256" key="6">
    <source>
        <dbReference type="ARBA" id="ARBA00023136"/>
    </source>
</evidence>
<keyword evidence="4 7" id="KW-0812">Transmembrane</keyword>
<evidence type="ECO:0000256" key="7">
    <source>
        <dbReference type="SAM" id="Phobius"/>
    </source>
</evidence>
<accession>A0A158IS89</accession>
<keyword evidence="3 9" id="KW-0808">Transferase</keyword>
<keyword evidence="5 7" id="KW-1133">Transmembrane helix</keyword>
<feature type="transmembrane region" description="Helical" evidence="7">
    <location>
        <begin position="235"/>
        <end position="255"/>
    </location>
</feature>
<keyword evidence="6 7" id="KW-0472">Membrane</keyword>
<dbReference type="SUPFAM" id="SSF53448">
    <property type="entry name" value="Nucleotide-diphospho-sugar transferases"/>
    <property type="match status" value="1"/>
</dbReference>
<proteinExistence type="predicted"/>
<dbReference type="Gene3D" id="3.90.550.10">
    <property type="entry name" value="Spore Coat Polysaccharide Biosynthesis Protein SpsA, Chain A"/>
    <property type="match status" value="1"/>
</dbReference>
<organism evidence="9 10">
    <name type="scientific">Caballeronia humi</name>
    <dbReference type="NCBI Taxonomy" id="326474"/>
    <lineage>
        <taxon>Bacteria</taxon>
        <taxon>Pseudomonadati</taxon>
        <taxon>Pseudomonadota</taxon>
        <taxon>Betaproteobacteria</taxon>
        <taxon>Burkholderiales</taxon>
        <taxon>Burkholderiaceae</taxon>
        <taxon>Caballeronia</taxon>
    </lineage>
</organism>
<evidence type="ECO:0000256" key="5">
    <source>
        <dbReference type="ARBA" id="ARBA00022989"/>
    </source>
</evidence>
<evidence type="ECO:0000256" key="4">
    <source>
        <dbReference type="ARBA" id="ARBA00022692"/>
    </source>
</evidence>
<evidence type="ECO:0000313" key="10">
    <source>
        <dbReference type="Proteomes" id="UP000054977"/>
    </source>
</evidence>
<feature type="domain" description="Glycosyltransferase 2-like" evidence="8">
    <location>
        <begin position="7"/>
        <end position="174"/>
    </location>
</feature>
<evidence type="ECO:0000256" key="2">
    <source>
        <dbReference type="ARBA" id="ARBA00022676"/>
    </source>
</evidence>
<dbReference type="InterPro" id="IPR029044">
    <property type="entry name" value="Nucleotide-diphossugar_trans"/>
</dbReference>
<keyword evidence="2" id="KW-0328">Glycosyltransferase</keyword>
<evidence type="ECO:0000259" key="8">
    <source>
        <dbReference type="Pfam" id="PF00535"/>
    </source>
</evidence>
<gene>
    <name evidence="9" type="ORF">AWB65_05268</name>
</gene>
<dbReference type="InterPro" id="IPR050256">
    <property type="entry name" value="Glycosyltransferase_2"/>
</dbReference>
<dbReference type="AlphaFoldDB" id="A0A158IS89"/>
<dbReference type="STRING" id="326474.AWB65_05268"/>
<evidence type="ECO:0000313" key="9">
    <source>
        <dbReference type="EMBL" id="SAL59039.1"/>
    </source>
</evidence>
<dbReference type="PANTHER" id="PTHR48090">
    <property type="entry name" value="UNDECAPRENYL-PHOSPHATE 4-DEOXY-4-FORMAMIDO-L-ARABINOSE TRANSFERASE-RELATED"/>
    <property type="match status" value="1"/>
</dbReference>
<dbReference type="RefSeq" id="WP_235007772.1">
    <property type="nucleotide sequence ID" value="NZ_FCNW02000041.1"/>
</dbReference>
<feature type="transmembrane region" description="Helical" evidence="7">
    <location>
        <begin position="275"/>
        <end position="299"/>
    </location>
</feature>
<comment type="caution">
    <text evidence="9">The sequence shown here is derived from an EMBL/GenBank/DDBJ whole genome shotgun (WGS) entry which is preliminary data.</text>
</comment>
<dbReference type="CDD" id="cd04187">
    <property type="entry name" value="DPM1_like_bac"/>
    <property type="match status" value="1"/>
</dbReference>
<dbReference type="EMBL" id="FCNW02000041">
    <property type="protein sequence ID" value="SAL59039.1"/>
    <property type="molecule type" value="Genomic_DNA"/>
</dbReference>
<sequence>MLPALTLVVPCYNEEESLPITAATLAAKLEELAAKERIDASSRVLFVDDGSADGTWSIINSLSKSSRGFTGIKLSRNVGHQNALIAGLEHVTSEICISIDADLQDDVNAIDAMVEHYHDGFQVVYGVRRDRSSDSLFKRKTAKAFYSLMSKLGVESVDNHADFRLLSAKALKALLSLRETNVYLRGMVPLVGFPASSVYYDRSARFAGESKYPFRKMLALAIHGVTSLSVAPLRLIAILGLTISFFAGVLSIWVIASKLFGHPTQGWASTTLVTFFMGGVQMLALGVVGEYIGCIYLEVKRRPKYFVERTTKDENCQG</sequence>
<name>A0A158IS89_9BURK</name>